<name>A0A1D2QNP9_9GAMM</name>
<reference evidence="1 2" key="1">
    <citation type="journal article" date="2016" name="Appl. Environ. Microbiol.">
        <title>Lack of Overt Genome Reduction in the Bryostatin-Producing Bryozoan Symbiont "Candidatus Endobugula sertula".</title>
        <authorList>
            <person name="Miller I.J."/>
            <person name="Vanee N."/>
            <person name="Fong S.S."/>
            <person name="Lim-Fong G.E."/>
            <person name="Kwan J.C."/>
        </authorList>
    </citation>
    <scope>NUCLEOTIDE SEQUENCE [LARGE SCALE GENOMIC DNA]</scope>
    <source>
        <strain evidence="1">AB1-4</strain>
    </source>
</reference>
<sequence length="300" mass="33200">MLEKQRLTYLEHLGISHYMPRRLLPNALPSQLLSDELLQEPTAFSTADTTVSEPGSEISIGMAMPETAAIPDTLVAEALPGSLVIDEPLVVKQGSLPKNVEELLDQTGKNLQDTAAIDSTTDHLQVTPNVSKSPSETLEFTLHIWRINQDLLVVDSHQPGSALPTNRLLQNILCSVGYPLAQLPPSELLRWPLFSRVQFASQSALDEQAEARAMVQAYIAAQCAKMPTRGVLLLGEQATHFALTPDDHKMAFFSRYQGSAIEQPQWQTTTLIAPSLIEMLQEPMKKRITWQALQFLINLS</sequence>
<evidence type="ECO:0000313" key="1">
    <source>
        <dbReference type="EMBL" id="ODS23211.1"/>
    </source>
</evidence>
<accession>A0A1D2QNP9</accession>
<dbReference type="EMBL" id="MDLC01000035">
    <property type="protein sequence ID" value="ODS23211.1"/>
    <property type="molecule type" value="Genomic_DNA"/>
</dbReference>
<dbReference type="STRING" id="62101.AB835_09950"/>
<evidence type="ECO:0008006" key="3">
    <source>
        <dbReference type="Google" id="ProtNLM"/>
    </source>
</evidence>
<evidence type="ECO:0000313" key="2">
    <source>
        <dbReference type="Proteomes" id="UP000242502"/>
    </source>
</evidence>
<dbReference type="Proteomes" id="UP000242502">
    <property type="component" value="Unassembled WGS sequence"/>
</dbReference>
<comment type="caution">
    <text evidence="1">The sequence shown here is derived from an EMBL/GenBank/DDBJ whole genome shotgun (WGS) entry which is preliminary data.</text>
</comment>
<proteinExistence type="predicted"/>
<protein>
    <recommendedName>
        <fullName evidence="3">Uracil-DNA glycosylase-like domain-containing protein</fullName>
    </recommendedName>
</protein>
<organism evidence="1 2">
    <name type="scientific">Candidatus Endobugula sertula</name>
    <name type="common">Bugula neritina bacterial symbiont</name>
    <dbReference type="NCBI Taxonomy" id="62101"/>
    <lineage>
        <taxon>Bacteria</taxon>
        <taxon>Pseudomonadati</taxon>
        <taxon>Pseudomonadota</taxon>
        <taxon>Gammaproteobacteria</taxon>
        <taxon>Cellvibrionales</taxon>
        <taxon>Cellvibrionaceae</taxon>
        <taxon>Candidatus Endobugula</taxon>
    </lineage>
</organism>
<dbReference type="AlphaFoldDB" id="A0A1D2QNP9"/>
<gene>
    <name evidence="1" type="ORF">AB835_09950</name>
</gene>